<dbReference type="RefSeq" id="WP_316432102.1">
    <property type="nucleotide sequence ID" value="NZ_CP053586.1"/>
</dbReference>
<dbReference type="InterPro" id="IPR003661">
    <property type="entry name" value="HisK_dim/P_dom"/>
</dbReference>
<evidence type="ECO:0000256" key="3">
    <source>
        <dbReference type="ARBA" id="ARBA00022679"/>
    </source>
</evidence>
<keyword evidence="5" id="KW-0902">Two-component regulatory system</keyword>
<evidence type="ECO:0000256" key="2">
    <source>
        <dbReference type="ARBA" id="ARBA00012438"/>
    </source>
</evidence>
<dbReference type="GO" id="GO:0000155">
    <property type="term" value="F:phosphorelay sensor kinase activity"/>
    <property type="evidence" value="ECO:0007669"/>
    <property type="project" value="InterPro"/>
</dbReference>
<dbReference type="PANTHER" id="PTHR43711:SF26">
    <property type="entry name" value="SENSOR HISTIDINE KINASE RCSC"/>
    <property type="match status" value="1"/>
</dbReference>
<dbReference type="EC" id="2.7.13.3" evidence="2"/>
<organism evidence="7">
    <name type="scientific">Leptolyngbya sp. NK1-12</name>
    <dbReference type="NCBI Taxonomy" id="2547451"/>
    <lineage>
        <taxon>Bacteria</taxon>
        <taxon>Bacillati</taxon>
        <taxon>Cyanobacteriota</taxon>
        <taxon>Cyanophyceae</taxon>
        <taxon>Leptolyngbyales</taxon>
        <taxon>Leptolyngbyaceae</taxon>
        <taxon>Leptolyngbya group</taxon>
        <taxon>Leptolyngbya</taxon>
    </lineage>
</organism>
<dbReference type="SUPFAM" id="SSF47384">
    <property type="entry name" value="Homodimeric domain of signal transducing histidine kinase"/>
    <property type="match status" value="1"/>
</dbReference>
<sequence>MGWTDLFMLAIGFGAGAFLQKRSMVKHGSRLPVEERAELAASQPVEAPDPVDTPVDTLDLQTLQTQLQKTQAAYRMAQQSERFKAGFLARTSHELRSPLNSVMSLQQLILSDLCEDPAEEREFIAQAYAAAQKMLGLLDKLISVSKAGYGTEQLQIQPVCLEDMFMEMESLTLMQAQNRNQRLKIEYPDADLWVLADPRWFKQVLVSLVDTPIGLMQEGEIHVMSRLVPEVQEVRIQVADQRPDSFWSEPIDWLQTLMNKGKLDLTSSPTPSLSDVDLSTTDLDGVPSAAFSLLVNQTVLELMGGRLEVVAIPSEVNLVTRLECVVPWAKAKSESQKIQDS</sequence>
<dbReference type="SUPFAM" id="SSF55874">
    <property type="entry name" value="ATPase domain of HSP90 chaperone/DNA topoisomerase II/histidine kinase"/>
    <property type="match status" value="1"/>
</dbReference>
<evidence type="ECO:0000256" key="5">
    <source>
        <dbReference type="ARBA" id="ARBA00023012"/>
    </source>
</evidence>
<comment type="catalytic activity">
    <reaction evidence="1">
        <text>ATP + protein L-histidine = ADP + protein N-phospho-L-histidine.</text>
        <dbReference type="EC" id="2.7.13.3"/>
    </reaction>
</comment>
<name>A0AA96WPB9_9CYAN</name>
<dbReference type="Gene3D" id="1.10.287.130">
    <property type="match status" value="1"/>
</dbReference>
<keyword evidence="3" id="KW-0808">Transferase</keyword>
<keyword evidence="4 7" id="KW-0418">Kinase</keyword>
<dbReference type="InterPro" id="IPR005467">
    <property type="entry name" value="His_kinase_dom"/>
</dbReference>
<dbReference type="InterPro" id="IPR050736">
    <property type="entry name" value="Sensor_HK_Regulatory"/>
</dbReference>
<dbReference type="InterPro" id="IPR036097">
    <property type="entry name" value="HisK_dim/P_sf"/>
</dbReference>
<feature type="domain" description="Histidine kinase" evidence="6">
    <location>
        <begin position="90"/>
        <end position="330"/>
    </location>
</feature>
<dbReference type="Gene3D" id="3.30.565.10">
    <property type="entry name" value="Histidine kinase-like ATPase, C-terminal domain"/>
    <property type="match status" value="1"/>
</dbReference>
<evidence type="ECO:0000256" key="4">
    <source>
        <dbReference type="ARBA" id="ARBA00022777"/>
    </source>
</evidence>
<dbReference type="PANTHER" id="PTHR43711">
    <property type="entry name" value="TWO-COMPONENT HISTIDINE KINASE"/>
    <property type="match status" value="1"/>
</dbReference>
<dbReference type="PROSITE" id="PS50109">
    <property type="entry name" value="HIS_KIN"/>
    <property type="match status" value="1"/>
</dbReference>
<evidence type="ECO:0000313" key="7">
    <source>
        <dbReference type="EMBL" id="WNZ25916.1"/>
    </source>
</evidence>
<dbReference type="AlphaFoldDB" id="A0AA96WPB9"/>
<protein>
    <recommendedName>
        <fullName evidence="2">histidine kinase</fullName>
        <ecNumber evidence="2">2.7.13.3</ecNumber>
    </recommendedName>
</protein>
<accession>A0AA96WPB9</accession>
<dbReference type="SMART" id="SM00388">
    <property type="entry name" value="HisKA"/>
    <property type="match status" value="1"/>
</dbReference>
<evidence type="ECO:0000256" key="1">
    <source>
        <dbReference type="ARBA" id="ARBA00000085"/>
    </source>
</evidence>
<reference evidence="7" key="1">
    <citation type="submission" date="2020-05" db="EMBL/GenBank/DDBJ databases">
        <authorList>
            <person name="Zhu T."/>
            <person name="Keshari N."/>
            <person name="Lu X."/>
        </authorList>
    </citation>
    <scope>NUCLEOTIDE SEQUENCE</scope>
    <source>
        <strain evidence="7">NK1-12</strain>
    </source>
</reference>
<dbReference type="Pfam" id="PF00512">
    <property type="entry name" value="HisKA"/>
    <property type="match status" value="1"/>
</dbReference>
<evidence type="ECO:0000259" key="6">
    <source>
        <dbReference type="PROSITE" id="PS50109"/>
    </source>
</evidence>
<gene>
    <name evidence="7" type="ORF">HJG54_25860</name>
</gene>
<dbReference type="EMBL" id="CP053586">
    <property type="protein sequence ID" value="WNZ25916.1"/>
    <property type="molecule type" value="Genomic_DNA"/>
</dbReference>
<proteinExistence type="predicted"/>
<dbReference type="InterPro" id="IPR036890">
    <property type="entry name" value="HATPase_C_sf"/>
</dbReference>
<dbReference type="CDD" id="cd00082">
    <property type="entry name" value="HisKA"/>
    <property type="match status" value="1"/>
</dbReference>